<keyword evidence="4 7" id="KW-0418">Kinase</keyword>
<comment type="catalytic activity">
    <reaction evidence="7">
        <text>4-CDP-2-C-methyl-D-erythritol + ATP = 4-CDP-2-C-methyl-D-erythritol 2-phosphate + ADP + H(+)</text>
        <dbReference type="Rhea" id="RHEA:18437"/>
        <dbReference type="ChEBI" id="CHEBI:15378"/>
        <dbReference type="ChEBI" id="CHEBI:30616"/>
        <dbReference type="ChEBI" id="CHEBI:57823"/>
        <dbReference type="ChEBI" id="CHEBI:57919"/>
        <dbReference type="ChEBI" id="CHEBI:456216"/>
        <dbReference type="EC" id="2.7.1.148"/>
    </reaction>
</comment>
<dbReference type="InterPro" id="IPR020568">
    <property type="entry name" value="Ribosomal_Su5_D2-typ_SF"/>
</dbReference>
<feature type="active site" evidence="7">
    <location>
        <position position="10"/>
    </location>
</feature>
<keyword evidence="6 7" id="KW-0414">Isoprene biosynthesis</keyword>
<dbReference type="GO" id="GO:0005524">
    <property type="term" value="F:ATP binding"/>
    <property type="evidence" value="ECO:0007669"/>
    <property type="project" value="UniProtKB-UniRule"/>
</dbReference>
<organism evidence="9 10">
    <name type="scientific">Candidatus Palibaumannia cicadellinicola</name>
    <dbReference type="NCBI Taxonomy" id="186490"/>
    <lineage>
        <taxon>Bacteria</taxon>
        <taxon>Pseudomonadati</taxon>
        <taxon>Pseudomonadota</taxon>
        <taxon>Gammaproteobacteria</taxon>
        <taxon>Candidatus Palibaumannia</taxon>
    </lineage>
</organism>
<dbReference type="InterPro" id="IPR006204">
    <property type="entry name" value="GHMP_kinase_N_dom"/>
</dbReference>
<evidence type="ECO:0000256" key="4">
    <source>
        <dbReference type="ARBA" id="ARBA00022777"/>
    </source>
</evidence>
<evidence type="ECO:0000256" key="7">
    <source>
        <dbReference type="HAMAP-Rule" id="MF_00061"/>
    </source>
</evidence>
<dbReference type="PANTHER" id="PTHR43527:SF2">
    <property type="entry name" value="4-DIPHOSPHOCYTIDYL-2-C-METHYL-D-ERYTHRITOL KINASE, CHLOROPLASTIC"/>
    <property type="match status" value="1"/>
</dbReference>
<comment type="similarity">
    <text evidence="7">Belongs to the GHMP kinase family. IspE subfamily.</text>
</comment>
<dbReference type="PATRIC" id="fig|186490.8.peg.226"/>
<evidence type="ECO:0000313" key="10">
    <source>
        <dbReference type="Proteomes" id="UP000056466"/>
    </source>
</evidence>
<feature type="binding site" evidence="7">
    <location>
        <begin position="100"/>
        <end position="110"/>
    </location>
    <ligand>
        <name>ATP</name>
        <dbReference type="ChEBI" id="CHEBI:30616"/>
    </ligand>
</feature>
<dbReference type="HAMAP" id="MF_00061">
    <property type="entry name" value="IspE"/>
    <property type="match status" value="1"/>
</dbReference>
<dbReference type="GO" id="GO:0019288">
    <property type="term" value="P:isopentenyl diphosphate biosynthetic process, methylerythritol 4-phosphate pathway"/>
    <property type="evidence" value="ECO:0007669"/>
    <property type="project" value="UniProtKB-UniRule"/>
</dbReference>
<evidence type="ECO:0000256" key="5">
    <source>
        <dbReference type="ARBA" id="ARBA00022840"/>
    </source>
</evidence>
<dbReference type="OrthoDB" id="9809438at2"/>
<keyword evidence="2 7" id="KW-0808">Transferase</keyword>
<proteinExistence type="inferred from homology"/>
<evidence type="ECO:0000256" key="2">
    <source>
        <dbReference type="ARBA" id="ARBA00022679"/>
    </source>
</evidence>
<dbReference type="RefSeq" id="WP_053096750.1">
    <property type="nucleotide sequence ID" value="NZ_CP011787.1"/>
</dbReference>
<comment type="function">
    <text evidence="7">Catalyzes the phosphorylation of the position 2 hydroxy group of 4-diphosphocytidyl-2C-methyl-D-erythritol.</text>
</comment>
<dbReference type="InterPro" id="IPR014721">
    <property type="entry name" value="Ribsml_uS5_D2-typ_fold_subgr"/>
</dbReference>
<dbReference type="GO" id="GO:0050515">
    <property type="term" value="F:4-(cytidine 5'-diphospho)-2-C-methyl-D-erythritol kinase activity"/>
    <property type="evidence" value="ECO:0007669"/>
    <property type="project" value="UniProtKB-UniRule"/>
</dbReference>
<dbReference type="InterPro" id="IPR036554">
    <property type="entry name" value="GHMP_kinase_C_sf"/>
</dbReference>
<dbReference type="Gene3D" id="3.30.230.10">
    <property type="match status" value="1"/>
</dbReference>
<dbReference type="AlphaFoldDB" id="A0A0K2BKI4"/>
<dbReference type="EMBL" id="CP011787">
    <property type="protein sequence ID" value="AKZ65840.1"/>
    <property type="molecule type" value="Genomic_DNA"/>
</dbReference>
<gene>
    <name evidence="7 9" type="primary">ispE</name>
    <name evidence="9" type="ORF">AB162_239</name>
</gene>
<dbReference type="Proteomes" id="UP000056466">
    <property type="component" value="Chromosome"/>
</dbReference>
<dbReference type="Pfam" id="PF00288">
    <property type="entry name" value="GHMP_kinases_N"/>
    <property type="match status" value="1"/>
</dbReference>
<evidence type="ECO:0000256" key="6">
    <source>
        <dbReference type="ARBA" id="ARBA00023229"/>
    </source>
</evidence>
<dbReference type="NCBIfam" id="TIGR00154">
    <property type="entry name" value="ispE"/>
    <property type="match status" value="1"/>
</dbReference>
<sequence>MISNWPAPAKINLFLYINGQRPDGYHQLQTLIQFLDYSDSITIIPNNNYKIRLINYIHGIAEENNLIIRAAKLLQDYCINSKHYCGRLGGVDIKINKILPICSGLGGGSSDAATVLIALNAQWQCGLNLDTLAKLGLTLGADVPVFIYGKSAIVEGIGEKLTPVLPVEKWYLVAIPQVKIYTSIIFNDPLLQRTTPKKSIKKLLKEQFYNDCEPITRKNFSLVEHNILWLLKYAPSRLTGTGSCVFAEFDTELAARNVFSIKPKWMQAFVARGINISPLHNRLLSNGLL</sequence>
<dbReference type="KEGG" id="bcig:AB162_239"/>
<dbReference type="UniPathway" id="UPA00056">
    <property type="reaction ID" value="UER00094"/>
</dbReference>
<dbReference type="SUPFAM" id="SSF54211">
    <property type="entry name" value="Ribosomal protein S5 domain 2-like"/>
    <property type="match status" value="1"/>
</dbReference>
<evidence type="ECO:0000256" key="3">
    <source>
        <dbReference type="ARBA" id="ARBA00022741"/>
    </source>
</evidence>
<accession>A0A0K2BKI4</accession>
<dbReference type="GO" id="GO:0016114">
    <property type="term" value="P:terpenoid biosynthetic process"/>
    <property type="evidence" value="ECO:0007669"/>
    <property type="project" value="UniProtKB-UniRule"/>
</dbReference>
<feature type="active site" evidence="7">
    <location>
        <position position="142"/>
    </location>
</feature>
<evidence type="ECO:0000259" key="8">
    <source>
        <dbReference type="Pfam" id="PF00288"/>
    </source>
</evidence>
<dbReference type="SUPFAM" id="SSF55060">
    <property type="entry name" value="GHMP Kinase, C-terminal domain"/>
    <property type="match status" value="1"/>
</dbReference>
<dbReference type="EC" id="2.7.1.148" evidence="7"/>
<feature type="domain" description="GHMP kinase N-terminal" evidence="8">
    <location>
        <begin position="65"/>
        <end position="150"/>
    </location>
</feature>
<dbReference type="Gene3D" id="3.30.70.890">
    <property type="entry name" value="GHMP kinase, C-terminal domain"/>
    <property type="match status" value="1"/>
</dbReference>
<keyword evidence="5 7" id="KW-0067">ATP-binding</keyword>
<name>A0A0K2BKI4_9GAMM</name>
<reference evidence="9 10" key="1">
    <citation type="submission" date="2015-06" db="EMBL/GenBank/DDBJ databases">
        <title>Lineage-specific patterns of genome deterioration in obligate symbionts.</title>
        <authorList>
            <person name="Bennett G.M."/>
            <person name="McCutcheon J.P."/>
            <person name="McDonald B.R."/>
            <person name="Moran N.A."/>
        </authorList>
    </citation>
    <scope>NUCLEOTIDE SEQUENCE [LARGE SCALE GENOMIC DNA]</scope>
    <source>
        <strain evidence="9 10">B-GSS</strain>
    </source>
</reference>
<comment type="pathway">
    <text evidence="7">Isoprenoid biosynthesis; isopentenyl diphosphate biosynthesis via DXP pathway; isopentenyl diphosphate from 1-deoxy-D-xylulose 5-phosphate: step 3/6.</text>
</comment>
<dbReference type="InterPro" id="IPR004424">
    <property type="entry name" value="IspE"/>
</dbReference>
<evidence type="ECO:0000256" key="1">
    <source>
        <dbReference type="ARBA" id="ARBA00017473"/>
    </source>
</evidence>
<keyword evidence="3 7" id="KW-0547">Nucleotide-binding</keyword>
<dbReference type="PIRSF" id="PIRSF010376">
    <property type="entry name" value="IspE"/>
    <property type="match status" value="1"/>
</dbReference>
<evidence type="ECO:0000313" key="9">
    <source>
        <dbReference type="EMBL" id="AKZ65840.1"/>
    </source>
</evidence>
<protein>
    <recommendedName>
        <fullName evidence="1 7">4-diphosphocytidyl-2-C-methyl-D-erythritol kinase</fullName>
        <shortName evidence="7">CMK</shortName>
        <ecNumber evidence="7">2.7.1.148</ecNumber>
    </recommendedName>
    <alternativeName>
        <fullName evidence="7">4-(cytidine-5'-diphospho)-2-C-methyl-D-erythritol kinase</fullName>
    </alternativeName>
</protein>
<keyword evidence="10" id="KW-1185">Reference proteome</keyword>
<dbReference type="PANTHER" id="PTHR43527">
    <property type="entry name" value="4-DIPHOSPHOCYTIDYL-2-C-METHYL-D-ERYTHRITOL KINASE, CHLOROPLASTIC"/>
    <property type="match status" value="1"/>
</dbReference>